<keyword evidence="2" id="KW-1185">Reference proteome</keyword>
<reference evidence="1" key="2">
    <citation type="submission" date="2017-10" db="EMBL/GenBank/DDBJ databases">
        <title>Ladona fulva Genome sequencing and assembly.</title>
        <authorList>
            <person name="Murali S."/>
            <person name="Richards S."/>
            <person name="Bandaranaike D."/>
            <person name="Bellair M."/>
            <person name="Blankenburg K."/>
            <person name="Chao H."/>
            <person name="Dinh H."/>
            <person name="Doddapaneni H."/>
            <person name="Dugan-Rocha S."/>
            <person name="Elkadiri S."/>
            <person name="Gnanaolivu R."/>
            <person name="Hernandez B."/>
            <person name="Skinner E."/>
            <person name="Javaid M."/>
            <person name="Lee S."/>
            <person name="Li M."/>
            <person name="Ming W."/>
            <person name="Munidasa M."/>
            <person name="Muniz J."/>
            <person name="Nguyen L."/>
            <person name="Hughes D."/>
            <person name="Osuji N."/>
            <person name="Pu L.-L."/>
            <person name="Puazo M."/>
            <person name="Qu C."/>
            <person name="Quiroz J."/>
            <person name="Raj R."/>
            <person name="Weissenberger G."/>
            <person name="Xin Y."/>
            <person name="Zou X."/>
            <person name="Han Y."/>
            <person name="Worley K."/>
            <person name="Muzny D."/>
            <person name="Gibbs R."/>
        </authorList>
    </citation>
    <scope>NUCLEOTIDE SEQUENCE</scope>
    <source>
        <strain evidence="1">Sampled in the wild</strain>
    </source>
</reference>
<accession>A0A8K0P5R2</accession>
<proteinExistence type="predicted"/>
<dbReference type="Proteomes" id="UP000792457">
    <property type="component" value="Unassembled WGS sequence"/>
</dbReference>
<evidence type="ECO:0000313" key="1">
    <source>
        <dbReference type="EMBL" id="KAG8236930.1"/>
    </source>
</evidence>
<comment type="caution">
    <text evidence="1">The sequence shown here is derived from an EMBL/GenBank/DDBJ whole genome shotgun (WGS) entry which is preliminary data.</text>
</comment>
<dbReference type="PANTHER" id="PTHR47331">
    <property type="entry name" value="PHD-TYPE DOMAIN-CONTAINING PROTEIN"/>
    <property type="match status" value="1"/>
</dbReference>
<evidence type="ECO:0000313" key="2">
    <source>
        <dbReference type="Proteomes" id="UP000792457"/>
    </source>
</evidence>
<dbReference type="EMBL" id="KZ309095">
    <property type="protein sequence ID" value="KAG8236930.1"/>
    <property type="molecule type" value="Genomic_DNA"/>
</dbReference>
<gene>
    <name evidence="1" type="ORF">J437_LFUL014975</name>
</gene>
<name>A0A8K0P5R2_LADFU</name>
<dbReference type="AlphaFoldDB" id="A0A8K0P5R2"/>
<reference evidence="1" key="1">
    <citation type="submission" date="2013-04" db="EMBL/GenBank/DDBJ databases">
        <authorList>
            <person name="Qu J."/>
            <person name="Murali S.C."/>
            <person name="Bandaranaike D."/>
            <person name="Bellair M."/>
            <person name="Blankenburg K."/>
            <person name="Chao H."/>
            <person name="Dinh H."/>
            <person name="Doddapaneni H."/>
            <person name="Downs B."/>
            <person name="Dugan-Rocha S."/>
            <person name="Elkadiri S."/>
            <person name="Gnanaolivu R.D."/>
            <person name="Hernandez B."/>
            <person name="Javaid M."/>
            <person name="Jayaseelan J.C."/>
            <person name="Lee S."/>
            <person name="Li M."/>
            <person name="Ming W."/>
            <person name="Munidasa M."/>
            <person name="Muniz J."/>
            <person name="Nguyen L."/>
            <person name="Ongeri F."/>
            <person name="Osuji N."/>
            <person name="Pu L.-L."/>
            <person name="Puazo M."/>
            <person name="Qu C."/>
            <person name="Quiroz J."/>
            <person name="Raj R."/>
            <person name="Weissenberger G."/>
            <person name="Xin Y."/>
            <person name="Zou X."/>
            <person name="Han Y."/>
            <person name="Richards S."/>
            <person name="Worley K."/>
            <person name="Muzny D."/>
            <person name="Gibbs R."/>
        </authorList>
    </citation>
    <scope>NUCLEOTIDE SEQUENCE</scope>
    <source>
        <strain evidence="1">Sampled in the wild</strain>
    </source>
</reference>
<sequence>MTFYLKLLSMTELSLVFSYLQSVLRQVLAALDLLQQLIELLSLRGHPLGKWANNSQELLINFPKEDCEATIQFQSLEFASLKVLGIFWASESDSFSYCIEFDPSANSRRMILSSIVRIYNTIGGAAPVIFWMKCFLLSLWALKTEFATLFWKIEAVLNPQTLKAKSSDTGENDYLTPGHFLVGHRPLISLPESISDEAMHLPTQRKLIEQLFQHFRRQWSQEYMHPLQQ</sequence>
<dbReference type="OrthoDB" id="6434680at2759"/>
<protein>
    <submittedName>
        <fullName evidence="1">Uncharacterized protein</fullName>
    </submittedName>
</protein>
<organism evidence="1 2">
    <name type="scientific">Ladona fulva</name>
    <name type="common">Scarce chaser dragonfly</name>
    <name type="synonym">Libellula fulva</name>
    <dbReference type="NCBI Taxonomy" id="123851"/>
    <lineage>
        <taxon>Eukaryota</taxon>
        <taxon>Metazoa</taxon>
        <taxon>Ecdysozoa</taxon>
        <taxon>Arthropoda</taxon>
        <taxon>Hexapoda</taxon>
        <taxon>Insecta</taxon>
        <taxon>Pterygota</taxon>
        <taxon>Palaeoptera</taxon>
        <taxon>Odonata</taxon>
        <taxon>Epiprocta</taxon>
        <taxon>Anisoptera</taxon>
        <taxon>Libelluloidea</taxon>
        <taxon>Libellulidae</taxon>
        <taxon>Ladona</taxon>
    </lineage>
</organism>